<dbReference type="InterPro" id="IPR009057">
    <property type="entry name" value="Homeodomain-like_sf"/>
</dbReference>
<evidence type="ECO:0000259" key="3">
    <source>
        <dbReference type="PROSITE" id="PS50977"/>
    </source>
</evidence>
<sequence>MTSVDGSPRELILRVATSLFAALGYDSTSASQIAEAVGLSVESLGEEFGSKRELYLEIMEREYRAERASLVKALEGISAVTPEQTALVVHRVVDHYLDFCVAHPEFPSLWMHRWLADASDVTELERRYIQPQIDLVSSVITPAMDAGYVDAGVDTKYAFWSVVWCVHGFCQGGVLDREGNRQDSGDPAVLRRFRAYLHRMIHRVAALPEPSPMP</sequence>
<comment type="caution">
    <text evidence="4">The sequence shown here is derived from an EMBL/GenBank/DDBJ whole genome shotgun (WGS) entry which is preliminary data.</text>
</comment>
<proteinExistence type="predicted"/>
<evidence type="ECO:0000313" key="5">
    <source>
        <dbReference type="Proteomes" id="UP001589610"/>
    </source>
</evidence>
<feature type="domain" description="HTH tetR-type" evidence="3">
    <location>
        <begin position="6"/>
        <end position="66"/>
    </location>
</feature>
<dbReference type="PANTHER" id="PTHR30055:SF219">
    <property type="entry name" value="TRANSCRIPTIONAL REGULATORY PROTEIN"/>
    <property type="match status" value="1"/>
</dbReference>
<evidence type="ECO:0000256" key="2">
    <source>
        <dbReference type="PROSITE-ProRule" id="PRU00335"/>
    </source>
</evidence>
<feature type="DNA-binding region" description="H-T-H motif" evidence="2">
    <location>
        <begin position="29"/>
        <end position="48"/>
    </location>
</feature>
<dbReference type="SUPFAM" id="SSF48498">
    <property type="entry name" value="Tetracyclin repressor-like, C-terminal domain"/>
    <property type="match status" value="1"/>
</dbReference>
<dbReference type="PRINTS" id="PR00455">
    <property type="entry name" value="HTHTETR"/>
</dbReference>
<dbReference type="Pfam" id="PF00440">
    <property type="entry name" value="TetR_N"/>
    <property type="match status" value="1"/>
</dbReference>
<dbReference type="InterPro" id="IPR050109">
    <property type="entry name" value="HTH-type_TetR-like_transc_reg"/>
</dbReference>
<dbReference type="PROSITE" id="PS50977">
    <property type="entry name" value="HTH_TETR_2"/>
    <property type="match status" value="1"/>
</dbReference>
<dbReference type="PANTHER" id="PTHR30055">
    <property type="entry name" value="HTH-TYPE TRANSCRIPTIONAL REGULATOR RUTR"/>
    <property type="match status" value="1"/>
</dbReference>
<evidence type="ECO:0000313" key="4">
    <source>
        <dbReference type="EMBL" id="MFB9676568.1"/>
    </source>
</evidence>
<name>A0ABV5TBV9_9ACTN</name>
<organism evidence="4 5">
    <name type="scientific">Streptosporangium vulgare</name>
    <dbReference type="NCBI Taxonomy" id="46190"/>
    <lineage>
        <taxon>Bacteria</taxon>
        <taxon>Bacillati</taxon>
        <taxon>Actinomycetota</taxon>
        <taxon>Actinomycetes</taxon>
        <taxon>Streptosporangiales</taxon>
        <taxon>Streptosporangiaceae</taxon>
        <taxon>Streptosporangium</taxon>
    </lineage>
</organism>
<keyword evidence="5" id="KW-1185">Reference proteome</keyword>
<dbReference type="InterPro" id="IPR001647">
    <property type="entry name" value="HTH_TetR"/>
</dbReference>
<accession>A0ABV5TBV9</accession>
<dbReference type="Proteomes" id="UP001589610">
    <property type="component" value="Unassembled WGS sequence"/>
</dbReference>
<dbReference type="Gene3D" id="1.10.357.10">
    <property type="entry name" value="Tetracycline Repressor, domain 2"/>
    <property type="match status" value="1"/>
</dbReference>
<protein>
    <submittedName>
        <fullName evidence="4">TetR/AcrR family transcriptional regulator</fullName>
    </submittedName>
</protein>
<reference evidence="4 5" key="1">
    <citation type="submission" date="2024-09" db="EMBL/GenBank/DDBJ databases">
        <authorList>
            <person name="Sun Q."/>
            <person name="Mori K."/>
        </authorList>
    </citation>
    <scope>NUCLEOTIDE SEQUENCE [LARGE SCALE GENOMIC DNA]</scope>
    <source>
        <strain evidence="4 5">JCM 3028</strain>
    </source>
</reference>
<keyword evidence="1 2" id="KW-0238">DNA-binding</keyword>
<evidence type="ECO:0000256" key="1">
    <source>
        <dbReference type="ARBA" id="ARBA00023125"/>
    </source>
</evidence>
<gene>
    <name evidence="4" type="ORF">ACFFRH_13815</name>
</gene>
<dbReference type="SUPFAM" id="SSF46689">
    <property type="entry name" value="Homeodomain-like"/>
    <property type="match status" value="1"/>
</dbReference>
<dbReference type="InterPro" id="IPR036271">
    <property type="entry name" value="Tet_transcr_reg_TetR-rel_C_sf"/>
</dbReference>
<dbReference type="EMBL" id="JBHMBS010000005">
    <property type="protein sequence ID" value="MFB9676568.1"/>
    <property type="molecule type" value="Genomic_DNA"/>
</dbReference>
<dbReference type="RefSeq" id="WP_344746747.1">
    <property type="nucleotide sequence ID" value="NZ_BAAAWW010000103.1"/>
</dbReference>